<dbReference type="EMBL" id="JASNWA010000008">
    <property type="protein sequence ID" value="KAK3170641.1"/>
    <property type="molecule type" value="Genomic_DNA"/>
</dbReference>
<feature type="compositionally biased region" description="Basic and acidic residues" evidence="1">
    <location>
        <begin position="213"/>
        <end position="225"/>
    </location>
</feature>
<proteinExistence type="predicted"/>
<feature type="compositionally biased region" description="Polar residues" evidence="1">
    <location>
        <begin position="138"/>
        <end position="155"/>
    </location>
</feature>
<gene>
    <name evidence="2" type="ORF">OEA41_002722</name>
</gene>
<protein>
    <submittedName>
        <fullName evidence="2">Uncharacterized protein</fullName>
    </submittedName>
</protein>
<reference evidence="2" key="1">
    <citation type="submission" date="2022-11" db="EMBL/GenBank/DDBJ databases">
        <title>Chromosomal genome sequence assembly and mating type (MAT) locus characterization of the leprose asexual lichenized fungus Lepraria neglecta (Nyl.) Erichsen.</title>
        <authorList>
            <person name="Allen J.L."/>
            <person name="Pfeffer B."/>
        </authorList>
    </citation>
    <scope>NUCLEOTIDE SEQUENCE</scope>
    <source>
        <strain evidence="2">Allen 5258</strain>
    </source>
</reference>
<comment type="caution">
    <text evidence="2">The sequence shown here is derived from an EMBL/GenBank/DDBJ whole genome shotgun (WGS) entry which is preliminary data.</text>
</comment>
<feature type="compositionally biased region" description="Polar residues" evidence="1">
    <location>
        <begin position="82"/>
        <end position="93"/>
    </location>
</feature>
<keyword evidence="3" id="KW-1185">Reference proteome</keyword>
<dbReference type="AlphaFoldDB" id="A0AAD9Z3B8"/>
<sequence length="669" mass="73693">MLRLPSTQIRLDAKDLAWHIARHHERQTLRANVTSQRDTSAISPSKHHDRRIQPLSALYSHEPVPGNSRSFWDRVLADAGTPTRTQSTSQANATVIDPSDDFNENTHSSRASIEGDDDGDDNKGNGALPSPFADSETESSSGNLTPSSDSNVGQLDSERAQQQKPLKGIAPGTSSKRRLSFFSFHRRVRPNNADGGSENVEQLLSGSLALDGPSDRLSGHHRDSSRSSNGSLGDDIQDSLYGSRRDRRTVSSSLQDLQNYVDREGALPNEIVRPSLPSRSTIRHVRQPSATLPPSSLRFSQAAVSSSPDRYSSNAVDNREMSAAETPGLLAYPPRRRMRYRPRSQSYSYEASDEFDNAFIPPQVDGPSTIEATMAELPLFWVSNAPTCPAPQAPNHPGYRGYTGRESPVQAPDVYIQCSPSTLPIYHMNNVRISPRQGSSNYSPSPSHSPVHVVSYGSLRSVGSAHSHPGSAHSHVSINYRTPSPRNLSPYAAEFVPRNPLRRPSPQLPLPPPFSATPRNFSFNLSLPTSSLHSSYTPPNGRHPTILSLLSHSAFRIPVYDDNRDPASQPQTAAGLRRNVLPIMATQNPFNTAPARGRMPDARGARVADWQAFATPTRGPSRVTSYNRGGLYGEQENMDAVSEEDRRMRRQAATELRIGREEQRRWAHR</sequence>
<evidence type="ECO:0000313" key="2">
    <source>
        <dbReference type="EMBL" id="KAK3170641.1"/>
    </source>
</evidence>
<evidence type="ECO:0000313" key="3">
    <source>
        <dbReference type="Proteomes" id="UP001276659"/>
    </source>
</evidence>
<evidence type="ECO:0000256" key="1">
    <source>
        <dbReference type="SAM" id="MobiDB-lite"/>
    </source>
</evidence>
<name>A0AAD9Z3B8_9LECA</name>
<feature type="region of interest" description="Disordered" evidence="1">
    <location>
        <begin position="81"/>
        <end position="174"/>
    </location>
</feature>
<dbReference type="Proteomes" id="UP001276659">
    <property type="component" value="Unassembled WGS sequence"/>
</dbReference>
<organism evidence="2 3">
    <name type="scientific">Lepraria neglecta</name>
    <dbReference type="NCBI Taxonomy" id="209136"/>
    <lineage>
        <taxon>Eukaryota</taxon>
        <taxon>Fungi</taxon>
        <taxon>Dikarya</taxon>
        <taxon>Ascomycota</taxon>
        <taxon>Pezizomycotina</taxon>
        <taxon>Lecanoromycetes</taxon>
        <taxon>OSLEUM clade</taxon>
        <taxon>Lecanoromycetidae</taxon>
        <taxon>Lecanorales</taxon>
        <taxon>Lecanorineae</taxon>
        <taxon>Stereocaulaceae</taxon>
        <taxon>Lepraria</taxon>
    </lineage>
</organism>
<feature type="region of interest" description="Disordered" evidence="1">
    <location>
        <begin position="208"/>
        <end position="296"/>
    </location>
</feature>
<accession>A0AAD9Z3B8</accession>